<comment type="caution">
    <text evidence="1">The sequence shown here is derived from an EMBL/GenBank/DDBJ whole genome shotgun (WGS) entry which is preliminary data.</text>
</comment>
<keyword evidence="2" id="KW-1185">Reference proteome</keyword>
<name>A0ABS8UWB9_DATST</name>
<organism evidence="1 2">
    <name type="scientific">Datura stramonium</name>
    <name type="common">Jimsonweed</name>
    <name type="synonym">Common thornapple</name>
    <dbReference type="NCBI Taxonomy" id="4076"/>
    <lineage>
        <taxon>Eukaryota</taxon>
        <taxon>Viridiplantae</taxon>
        <taxon>Streptophyta</taxon>
        <taxon>Embryophyta</taxon>
        <taxon>Tracheophyta</taxon>
        <taxon>Spermatophyta</taxon>
        <taxon>Magnoliopsida</taxon>
        <taxon>eudicotyledons</taxon>
        <taxon>Gunneridae</taxon>
        <taxon>Pentapetalae</taxon>
        <taxon>asterids</taxon>
        <taxon>lamiids</taxon>
        <taxon>Solanales</taxon>
        <taxon>Solanaceae</taxon>
        <taxon>Solanoideae</taxon>
        <taxon>Datureae</taxon>
        <taxon>Datura</taxon>
    </lineage>
</organism>
<accession>A0ABS8UWB9</accession>
<feature type="non-terminal residue" evidence="1">
    <location>
        <position position="66"/>
    </location>
</feature>
<feature type="non-terminal residue" evidence="1">
    <location>
        <position position="1"/>
    </location>
</feature>
<proteinExistence type="predicted"/>
<evidence type="ECO:0000313" key="1">
    <source>
        <dbReference type="EMBL" id="MCD9638511.1"/>
    </source>
</evidence>
<dbReference type="EMBL" id="JACEIK010002715">
    <property type="protein sequence ID" value="MCD9638511.1"/>
    <property type="molecule type" value="Genomic_DNA"/>
</dbReference>
<protein>
    <submittedName>
        <fullName evidence="1">Uncharacterized protein</fullName>
    </submittedName>
</protein>
<dbReference type="Proteomes" id="UP000823775">
    <property type="component" value="Unassembled WGS sequence"/>
</dbReference>
<evidence type="ECO:0000313" key="2">
    <source>
        <dbReference type="Proteomes" id="UP000823775"/>
    </source>
</evidence>
<sequence length="66" mass="7422">PSKEIRGGERVGLIVLFGLTLKKKVCTEGRIDEGRLALEFRSIRDKIRELGASYIFNGWADCNLLV</sequence>
<reference evidence="1 2" key="1">
    <citation type="journal article" date="2021" name="BMC Genomics">
        <title>Datura genome reveals duplications of psychoactive alkaloid biosynthetic genes and high mutation rate following tissue culture.</title>
        <authorList>
            <person name="Rajewski A."/>
            <person name="Carter-House D."/>
            <person name="Stajich J."/>
            <person name="Litt A."/>
        </authorList>
    </citation>
    <scope>NUCLEOTIDE SEQUENCE [LARGE SCALE GENOMIC DNA]</scope>
    <source>
        <strain evidence="1">AR-01</strain>
    </source>
</reference>
<gene>
    <name evidence="1" type="ORF">HAX54_022517</name>
</gene>